<dbReference type="SMART" id="SM00749">
    <property type="entry name" value="BON"/>
    <property type="match status" value="3"/>
</dbReference>
<evidence type="ECO:0000259" key="2">
    <source>
        <dbReference type="PROSITE" id="PS50914"/>
    </source>
</evidence>
<dbReference type="AlphaFoldDB" id="A0A4R7G0E4"/>
<reference evidence="3 4" key="1">
    <citation type="submission" date="2019-03" db="EMBL/GenBank/DDBJ databases">
        <title>Genomic Encyclopedia of Type Strains, Phase III (KMG-III): the genomes of soil and plant-associated and newly described type strains.</title>
        <authorList>
            <person name="Whitman W."/>
        </authorList>
    </citation>
    <scope>NUCLEOTIDE SEQUENCE [LARGE SCALE GENOMIC DNA]</scope>
    <source>
        <strain evidence="3 4">DSM 27373</strain>
    </source>
</reference>
<evidence type="ECO:0000313" key="4">
    <source>
        <dbReference type="Proteomes" id="UP000294506"/>
    </source>
</evidence>
<dbReference type="InterPro" id="IPR014004">
    <property type="entry name" value="Transpt-assoc_nodulatn_dom_bac"/>
</dbReference>
<dbReference type="Gene3D" id="3.30.1340.30">
    <property type="match status" value="3"/>
</dbReference>
<dbReference type="RefSeq" id="WP_036475418.1">
    <property type="nucleotide sequence ID" value="NZ_JBIMET010000001.1"/>
</dbReference>
<keyword evidence="4" id="KW-1185">Reference proteome</keyword>
<dbReference type="InterPro" id="IPR007055">
    <property type="entry name" value="BON_dom"/>
</dbReference>
<dbReference type="PROSITE" id="PS50914">
    <property type="entry name" value="BON"/>
    <property type="match status" value="3"/>
</dbReference>
<dbReference type="Pfam" id="PF04972">
    <property type="entry name" value="BON"/>
    <property type="match status" value="3"/>
</dbReference>
<name>A0A4R7G0E4_9MICC</name>
<proteinExistence type="predicted"/>
<feature type="domain" description="BON" evidence="2">
    <location>
        <begin position="84"/>
        <end position="151"/>
    </location>
</feature>
<keyword evidence="1" id="KW-0732">Signal</keyword>
<protein>
    <submittedName>
        <fullName evidence="3">Osmotically-inducible protein OsmY</fullName>
    </submittedName>
</protein>
<evidence type="ECO:0000256" key="1">
    <source>
        <dbReference type="ARBA" id="ARBA00022729"/>
    </source>
</evidence>
<feature type="domain" description="BON" evidence="2">
    <location>
        <begin position="9"/>
        <end position="77"/>
    </location>
</feature>
<feature type="domain" description="BON" evidence="2">
    <location>
        <begin position="154"/>
        <end position="222"/>
    </location>
</feature>
<dbReference type="PANTHER" id="PTHR34606:SF4">
    <property type="entry name" value="OUTER MEMBRANE LIPOPROTEIN DOLP"/>
    <property type="match status" value="1"/>
</dbReference>
<sequence>MSIANTPDRDLDLQNAVREELQWTRDLDAAGIGVAVQDGTVTLSGEVDTYSEFLAAKRAALRVHSVTTLVDELTVRSQAPLDLTETDLARDIERALAWSSNVPNTVKAEIKGANVTLTGEADWHFQREAAQRSIQYLRGVEHVENRVTLAARPSSEDAAERIERALVRNAQLDAKHITVTVQGNTVTLTGKVRSWAEKKQAVAAAWSSPHVTEVENYLEVHPS</sequence>
<dbReference type="Proteomes" id="UP000294506">
    <property type="component" value="Unassembled WGS sequence"/>
</dbReference>
<dbReference type="InterPro" id="IPR051686">
    <property type="entry name" value="Lipoprotein_DolP"/>
</dbReference>
<dbReference type="EMBL" id="SOAN01000007">
    <property type="protein sequence ID" value="TDS84683.1"/>
    <property type="molecule type" value="Genomic_DNA"/>
</dbReference>
<accession>A0A4R7G0E4</accession>
<dbReference type="PANTHER" id="PTHR34606">
    <property type="entry name" value="BON DOMAIN-CONTAINING PROTEIN"/>
    <property type="match status" value="1"/>
</dbReference>
<gene>
    <name evidence="3" type="ORF">EV640_10779</name>
</gene>
<organism evidence="3 4">
    <name type="scientific">Nesterenkonia aurantiaca</name>
    <dbReference type="NCBI Taxonomy" id="1436010"/>
    <lineage>
        <taxon>Bacteria</taxon>
        <taxon>Bacillati</taxon>
        <taxon>Actinomycetota</taxon>
        <taxon>Actinomycetes</taxon>
        <taxon>Micrococcales</taxon>
        <taxon>Micrococcaceae</taxon>
        <taxon>Nesterenkonia</taxon>
    </lineage>
</organism>
<evidence type="ECO:0000313" key="3">
    <source>
        <dbReference type="EMBL" id="TDS84683.1"/>
    </source>
</evidence>
<comment type="caution">
    <text evidence="3">The sequence shown here is derived from an EMBL/GenBank/DDBJ whole genome shotgun (WGS) entry which is preliminary data.</text>
</comment>